<dbReference type="Proteomes" id="UP000265566">
    <property type="component" value="Chromosome 5"/>
</dbReference>
<reference evidence="3" key="1">
    <citation type="journal article" date="2018" name="Nat. Plants">
        <title>Whole-genome landscape of Medicago truncatula symbiotic genes.</title>
        <authorList>
            <person name="Pecrix Y."/>
            <person name="Staton S.E."/>
            <person name="Sallet E."/>
            <person name="Lelandais-Briere C."/>
            <person name="Moreau S."/>
            <person name="Carrere S."/>
            <person name="Blein T."/>
            <person name="Jardinaud M.F."/>
            <person name="Latrasse D."/>
            <person name="Zouine M."/>
            <person name="Zahm M."/>
            <person name="Kreplak J."/>
            <person name="Mayjonade B."/>
            <person name="Satge C."/>
            <person name="Perez M."/>
            <person name="Cauet S."/>
            <person name="Marande W."/>
            <person name="Chantry-Darmon C."/>
            <person name="Lopez-Roques C."/>
            <person name="Bouchez O."/>
            <person name="Berard A."/>
            <person name="Debelle F."/>
            <person name="Munos S."/>
            <person name="Bendahmane A."/>
            <person name="Berges H."/>
            <person name="Niebel A."/>
            <person name="Buitink J."/>
            <person name="Frugier F."/>
            <person name="Benhamed M."/>
            <person name="Crespi M."/>
            <person name="Gouzy J."/>
            <person name="Gamas P."/>
        </authorList>
    </citation>
    <scope>NUCLEOTIDE SEQUENCE [LARGE SCALE GENOMIC DNA]</scope>
    <source>
        <strain evidence="3">cv. Jemalong A17</strain>
    </source>
</reference>
<comment type="caution">
    <text evidence="2">The sequence shown here is derived from an EMBL/GenBank/DDBJ whole genome shotgun (WGS) entry which is preliminary data.</text>
</comment>
<evidence type="ECO:0000256" key="1">
    <source>
        <dbReference type="SAM" id="SignalP"/>
    </source>
</evidence>
<proteinExistence type="predicted"/>
<feature type="chain" id="PRO_5017327607" description="Transmembrane protein" evidence="1">
    <location>
        <begin position="24"/>
        <end position="69"/>
    </location>
</feature>
<evidence type="ECO:0000313" key="3">
    <source>
        <dbReference type="Proteomes" id="UP000265566"/>
    </source>
</evidence>
<dbReference type="EMBL" id="PSQE01000005">
    <property type="protein sequence ID" value="RHN56259.1"/>
    <property type="molecule type" value="Genomic_DNA"/>
</dbReference>
<organism evidence="2 3">
    <name type="scientific">Medicago truncatula</name>
    <name type="common">Barrel medic</name>
    <name type="synonym">Medicago tribuloides</name>
    <dbReference type="NCBI Taxonomy" id="3880"/>
    <lineage>
        <taxon>Eukaryota</taxon>
        <taxon>Viridiplantae</taxon>
        <taxon>Streptophyta</taxon>
        <taxon>Embryophyta</taxon>
        <taxon>Tracheophyta</taxon>
        <taxon>Spermatophyta</taxon>
        <taxon>Magnoliopsida</taxon>
        <taxon>eudicotyledons</taxon>
        <taxon>Gunneridae</taxon>
        <taxon>Pentapetalae</taxon>
        <taxon>rosids</taxon>
        <taxon>fabids</taxon>
        <taxon>Fabales</taxon>
        <taxon>Fabaceae</taxon>
        <taxon>Papilionoideae</taxon>
        <taxon>50 kb inversion clade</taxon>
        <taxon>NPAAA clade</taxon>
        <taxon>Hologalegina</taxon>
        <taxon>IRL clade</taxon>
        <taxon>Trifolieae</taxon>
        <taxon>Medicago</taxon>
    </lineage>
</organism>
<sequence length="69" mass="7940">MGTSWLLATFSVIILYGFAHIEAFHQTHSSIFNLNQTYKPSFHFQPSKNWMNGISFNLTNFISTNNNLV</sequence>
<feature type="signal peptide" evidence="1">
    <location>
        <begin position="1"/>
        <end position="23"/>
    </location>
</feature>
<accession>A0A396HSC9</accession>
<evidence type="ECO:0000313" key="2">
    <source>
        <dbReference type="EMBL" id="RHN56259.1"/>
    </source>
</evidence>
<keyword evidence="1" id="KW-0732">Signal</keyword>
<gene>
    <name evidence="2" type="ORF">MtrunA17_Chr5g0427531</name>
</gene>
<dbReference type="Gramene" id="rna31631">
    <property type="protein sequence ID" value="RHN56259.1"/>
    <property type="gene ID" value="gene31631"/>
</dbReference>
<name>A0A396HSC9_MEDTR</name>
<protein>
    <recommendedName>
        <fullName evidence="4">Transmembrane protein</fullName>
    </recommendedName>
</protein>
<dbReference type="AlphaFoldDB" id="A0A396HSC9"/>
<evidence type="ECO:0008006" key="4">
    <source>
        <dbReference type="Google" id="ProtNLM"/>
    </source>
</evidence>